<feature type="region of interest" description="Disordered" evidence="1">
    <location>
        <begin position="93"/>
        <end position="114"/>
    </location>
</feature>
<dbReference type="PANTHER" id="PTHR32094:SF5">
    <property type="entry name" value="FANCONI ANEMIA GROUP E PROTEIN"/>
    <property type="match status" value="1"/>
</dbReference>
<dbReference type="GO" id="GO:0036297">
    <property type="term" value="P:interstrand cross-link repair"/>
    <property type="evidence" value="ECO:0007669"/>
    <property type="project" value="InterPro"/>
</dbReference>
<dbReference type="InterPro" id="IPR021025">
    <property type="entry name" value="Fanconi_anaemia_gr_E_prot_C"/>
</dbReference>
<reference evidence="3" key="1">
    <citation type="submission" date="2025-08" db="UniProtKB">
        <authorList>
            <consortium name="Ensembl"/>
        </authorList>
    </citation>
    <scope>IDENTIFICATION</scope>
</reference>
<evidence type="ECO:0000313" key="3">
    <source>
        <dbReference type="Ensembl" id="ENSAZOP00000014810.1"/>
    </source>
</evidence>
<proteinExistence type="predicted"/>
<dbReference type="Ensembl" id="ENSAZOT00000015908.1">
    <property type="protein sequence ID" value="ENSAZOP00000014810.1"/>
    <property type="gene ID" value="ENSAZOG00000009508.1"/>
</dbReference>
<dbReference type="Gene3D" id="1.25.40.480">
    <property type="match status" value="1"/>
</dbReference>
<feature type="domain" description="Fanconi Anaemia group E protein C-terminal" evidence="2">
    <location>
        <begin position="193"/>
        <end position="398"/>
    </location>
</feature>
<dbReference type="GO" id="GO:0043240">
    <property type="term" value="C:Fanconi anaemia nuclear complex"/>
    <property type="evidence" value="ECO:0007669"/>
    <property type="project" value="InterPro"/>
</dbReference>
<dbReference type="AlphaFoldDB" id="A0A8B9UV94"/>
<accession>A0A8B9UV94</accession>
<name>A0A8B9UV94_9AVES</name>
<protein>
    <submittedName>
        <fullName evidence="3">FA complementation group E</fullName>
    </submittedName>
</protein>
<dbReference type="PANTHER" id="PTHR32094">
    <property type="entry name" value="FANCONI ANEMIA GROUP E PROTEIN"/>
    <property type="match status" value="1"/>
</dbReference>
<dbReference type="InterPro" id="IPR039685">
    <property type="entry name" value="FANCE"/>
</dbReference>
<evidence type="ECO:0000259" key="2">
    <source>
        <dbReference type="Pfam" id="PF11510"/>
    </source>
</evidence>
<keyword evidence="4" id="KW-1185">Reference proteome</keyword>
<evidence type="ECO:0000313" key="4">
    <source>
        <dbReference type="Proteomes" id="UP000694549"/>
    </source>
</evidence>
<sequence length="529" mass="57006">MLQAVAAVVPADCVLQLLRAARGDPNLDPWVQALGALLQRGLQGEELSPPPPALTAACRQQLRCLCQKIAQSKPEGQRKLKWCPSEQLGAAGDAADSVLPGGKRKKASEESLELDEGRGGKRVLLEEVVFDLPGSQDGEDEAGVEEVPEETTGDRSCWLKWGGGREEGSPRAVFWVWFGALPRGCVSLQRSELSIPPELRVLSHCSASQLEGLCSFLQLSTCPEQLLVRFCGWLLALTPDLSYASAAVLAEQLFLKRVLSLTQPPSRHLMAALTSFCSKYSQPFCQVLVAPVLREPGEGVEQTKLLCELVEECLEPDYVRLVLSQVLEVPLSERLLPVVLQSSPLLSLSQEALPPELFDLLVLTLCRQAPAFATSLSYAKLVTAVLTMYQSHVSNAWRAAAVWCFLALGGGREAEGLSAGAAAEPGPTWPWALFFRASLPHSGKDTGLCWCDMALSSLLLSPPGHTSPPQPPGSCSGRQQCSPKEISAGCARSACQVRSMSLPGLSGFPCFPFTRKSLDFSPFLLPGEH</sequence>
<dbReference type="Proteomes" id="UP000694549">
    <property type="component" value="Unplaced"/>
</dbReference>
<evidence type="ECO:0000256" key="1">
    <source>
        <dbReference type="SAM" id="MobiDB-lite"/>
    </source>
</evidence>
<reference evidence="3" key="2">
    <citation type="submission" date="2025-09" db="UniProtKB">
        <authorList>
            <consortium name="Ensembl"/>
        </authorList>
    </citation>
    <scope>IDENTIFICATION</scope>
</reference>
<organism evidence="3 4">
    <name type="scientific">Anas zonorhyncha</name>
    <name type="common">Eastern spot-billed duck</name>
    <dbReference type="NCBI Taxonomy" id="75864"/>
    <lineage>
        <taxon>Eukaryota</taxon>
        <taxon>Metazoa</taxon>
        <taxon>Chordata</taxon>
        <taxon>Craniata</taxon>
        <taxon>Vertebrata</taxon>
        <taxon>Euteleostomi</taxon>
        <taxon>Archelosauria</taxon>
        <taxon>Archosauria</taxon>
        <taxon>Dinosauria</taxon>
        <taxon>Saurischia</taxon>
        <taxon>Theropoda</taxon>
        <taxon>Coelurosauria</taxon>
        <taxon>Aves</taxon>
        <taxon>Neognathae</taxon>
        <taxon>Galloanserae</taxon>
        <taxon>Anseriformes</taxon>
        <taxon>Anatidae</taxon>
        <taxon>Anatinae</taxon>
        <taxon>Anas</taxon>
    </lineage>
</organism>
<dbReference type="Pfam" id="PF11510">
    <property type="entry name" value="FA_FANCE"/>
    <property type="match status" value="1"/>
</dbReference>